<sequence length="177" mass="20188">MVSDAGVMLVSKEDVVASDIDPERHAYWDNPEVGLVGYPVIVEAVHQLHCLVSSPLRAHNCSPSTLRSLTSALHQNLLRRYSYFNSNFTSELEAELLSRTTPKYQKSLRRLMWTRDAGIVPFLWLGQNGRIAADMSRMHMCRNYDTIRKFVKEKSTPRLSGGEVKPKPDDYVVMDYV</sequence>
<dbReference type="EMBL" id="JAQQWP010000004">
    <property type="protein sequence ID" value="KAK8120649.1"/>
    <property type="molecule type" value="Genomic_DNA"/>
</dbReference>
<organism evidence="2 3">
    <name type="scientific">Apiospora kogelbergensis</name>
    <dbReference type="NCBI Taxonomy" id="1337665"/>
    <lineage>
        <taxon>Eukaryota</taxon>
        <taxon>Fungi</taxon>
        <taxon>Dikarya</taxon>
        <taxon>Ascomycota</taxon>
        <taxon>Pezizomycotina</taxon>
        <taxon>Sordariomycetes</taxon>
        <taxon>Xylariomycetidae</taxon>
        <taxon>Amphisphaeriales</taxon>
        <taxon>Apiosporaceae</taxon>
        <taxon>Apiospora</taxon>
    </lineage>
</organism>
<accession>A0AAW0R097</accession>
<proteinExistence type="inferred from homology"/>
<comment type="caution">
    <text evidence="2">The sequence shown here is derived from an EMBL/GenBank/DDBJ whole genome shotgun (WGS) entry which is preliminary data.</text>
</comment>
<reference evidence="2 3" key="1">
    <citation type="submission" date="2023-01" db="EMBL/GenBank/DDBJ databases">
        <title>Analysis of 21 Apiospora genomes using comparative genomics revels a genus with tremendous synthesis potential of carbohydrate active enzymes and secondary metabolites.</title>
        <authorList>
            <person name="Sorensen T."/>
        </authorList>
    </citation>
    <scope>NUCLEOTIDE SEQUENCE [LARGE SCALE GENOMIC DNA]</scope>
    <source>
        <strain evidence="2 3">CBS 117206</strain>
    </source>
</reference>
<dbReference type="InterPro" id="IPR021765">
    <property type="entry name" value="UstYa-like"/>
</dbReference>
<dbReference type="GO" id="GO:0043386">
    <property type="term" value="P:mycotoxin biosynthetic process"/>
    <property type="evidence" value="ECO:0007669"/>
    <property type="project" value="InterPro"/>
</dbReference>
<evidence type="ECO:0000313" key="2">
    <source>
        <dbReference type="EMBL" id="KAK8120649.1"/>
    </source>
</evidence>
<protein>
    <submittedName>
        <fullName evidence="2">Uncharacterized protein</fullName>
    </submittedName>
</protein>
<evidence type="ECO:0000313" key="3">
    <source>
        <dbReference type="Proteomes" id="UP001392437"/>
    </source>
</evidence>
<name>A0AAW0R097_9PEZI</name>
<dbReference type="Proteomes" id="UP001392437">
    <property type="component" value="Unassembled WGS sequence"/>
</dbReference>
<gene>
    <name evidence="2" type="ORF">PG999_004769</name>
</gene>
<evidence type="ECO:0000256" key="1">
    <source>
        <dbReference type="ARBA" id="ARBA00035112"/>
    </source>
</evidence>
<comment type="similarity">
    <text evidence="1">Belongs to the ustYa family.</text>
</comment>
<dbReference type="AlphaFoldDB" id="A0AAW0R097"/>
<dbReference type="Pfam" id="PF11807">
    <property type="entry name" value="UstYa"/>
    <property type="match status" value="1"/>
</dbReference>
<keyword evidence="3" id="KW-1185">Reference proteome</keyword>